<keyword evidence="2" id="KW-1185">Reference proteome</keyword>
<gene>
    <name evidence="1" type="ORF">CLHOM_22390</name>
</gene>
<dbReference type="PATRIC" id="fig|1121318.3.peg.2249"/>
<dbReference type="AlphaFoldDB" id="A0A0L6Z9I1"/>
<protein>
    <submittedName>
        <fullName evidence="1">Uncharacterized protein</fullName>
    </submittedName>
</protein>
<dbReference type="Proteomes" id="UP000037043">
    <property type="component" value="Unassembled WGS sequence"/>
</dbReference>
<dbReference type="EMBL" id="LHUR01000024">
    <property type="protein sequence ID" value="KOA19448.1"/>
    <property type="molecule type" value="Genomic_DNA"/>
</dbReference>
<evidence type="ECO:0000313" key="1">
    <source>
        <dbReference type="EMBL" id="KOA19448.1"/>
    </source>
</evidence>
<comment type="caution">
    <text evidence="1">The sequence shown here is derived from an EMBL/GenBank/DDBJ whole genome shotgun (WGS) entry which is preliminary data.</text>
</comment>
<evidence type="ECO:0000313" key="2">
    <source>
        <dbReference type="Proteomes" id="UP000037043"/>
    </source>
</evidence>
<sequence length="149" mass="17373">MDWNSKIESIIKNKKWIKNDTGLWKVQCCKLVRDKEDLMVFIVTDELDGPAISRVEKIVVTNTNNELVVFYDGEFDTTLDQDDYDSYSEFFTLKEWDAVFSGNAAKELLEMDMVTEEEGFYIESHEGMSRFIGNFDENASEQIAEYFNL</sequence>
<accession>A0A0L6Z9I1</accession>
<proteinExistence type="predicted"/>
<name>A0A0L6Z9I1_9CLOT</name>
<reference evidence="2" key="1">
    <citation type="submission" date="2015-08" db="EMBL/GenBank/DDBJ databases">
        <title>Genome sequence of the strict anaerobe Clostridium homopropionicum LuHBu1 (DSM 5847T).</title>
        <authorList>
            <person name="Poehlein A."/>
            <person name="Beck M."/>
            <person name="Schiel-Bengelsdorf B."/>
            <person name="Bengelsdorf F.R."/>
            <person name="Daniel R."/>
            <person name="Duerre P."/>
        </authorList>
    </citation>
    <scope>NUCLEOTIDE SEQUENCE [LARGE SCALE GENOMIC DNA]</scope>
    <source>
        <strain evidence="2">DSM 5847</strain>
    </source>
</reference>
<organism evidence="1 2">
    <name type="scientific">Clostridium homopropionicum DSM 5847</name>
    <dbReference type="NCBI Taxonomy" id="1121318"/>
    <lineage>
        <taxon>Bacteria</taxon>
        <taxon>Bacillati</taxon>
        <taxon>Bacillota</taxon>
        <taxon>Clostridia</taxon>
        <taxon>Eubacteriales</taxon>
        <taxon>Clostridiaceae</taxon>
        <taxon>Clostridium</taxon>
    </lineage>
</organism>
<dbReference type="RefSeq" id="WP_052221756.1">
    <property type="nucleotide sequence ID" value="NZ_LHUR01000024.1"/>
</dbReference>